<feature type="compositionally biased region" description="Basic residues" evidence="1">
    <location>
        <begin position="33"/>
        <end position="51"/>
    </location>
</feature>
<feature type="region of interest" description="Disordered" evidence="1">
    <location>
        <begin position="1"/>
        <end position="66"/>
    </location>
</feature>
<feature type="compositionally biased region" description="Basic and acidic residues" evidence="1">
    <location>
        <begin position="56"/>
        <end position="66"/>
    </location>
</feature>
<accession>A0A218VXS7</accession>
<dbReference type="EMBL" id="MTKT01005662">
    <property type="protein sequence ID" value="OWM65123.1"/>
    <property type="molecule type" value="Genomic_DNA"/>
</dbReference>
<evidence type="ECO:0000256" key="1">
    <source>
        <dbReference type="SAM" id="MobiDB-lite"/>
    </source>
</evidence>
<dbReference type="Proteomes" id="UP000197138">
    <property type="component" value="Unassembled WGS sequence"/>
</dbReference>
<evidence type="ECO:0000313" key="2">
    <source>
        <dbReference type="EMBL" id="OWM65123.1"/>
    </source>
</evidence>
<proteinExistence type="predicted"/>
<organism evidence="2 3">
    <name type="scientific">Punica granatum</name>
    <name type="common">Pomegranate</name>
    <dbReference type="NCBI Taxonomy" id="22663"/>
    <lineage>
        <taxon>Eukaryota</taxon>
        <taxon>Viridiplantae</taxon>
        <taxon>Streptophyta</taxon>
        <taxon>Embryophyta</taxon>
        <taxon>Tracheophyta</taxon>
        <taxon>Spermatophyta</taxon>
        <taxon>Magnoliopsida</taxon>
        <taxon>eudicotyledons</taxon>
        <taxon>Gunneridae</taxon>
        <taxon>Pentapetalae</taxon>
        <taxon>rosids</taxon>
        <taxon>malvids</taxon>
        <taxon>Myrtales</taxon>
        <taxon>Lythraceae</taxon>
        <taxon>Punica</taxon>
    </lineage>
</organism>
<sequence>MKRCYLASLQEEKSRRSGLESCETRLGATGGTTRKRRSRGSLGKTGRHARSGHGTVGDRVRWTPKR</sequence>
<comment type="caution">
    <text evidence="2">The sequence shown here is derived from an EMBL/GenBank/DDBJ whole genome shotgun (WGS) entry which is preliminary data.</text>
</comment>
<gene>
    <name evidence="2" type="ORF">CDL15_Pgr020950</name>
</gene>
<name>A0A218VXS7_PUNGR</name>
<dbReference type="AlphaFoldDB" id="A0A218VXS7"/>
<evidence type="ECO:0000313" key="3">
    <source>
        <dbReference type="Proteomes" id="UP000197138"/>
    </source>
</evidence>
<protein>
    <submittedName>
        <fullName evidence="2">Uncharacterized protein</fullName>
    </submittedName>
</protein>
<reference evidence="3" key="1">
    <citation type="journal article" date="2017" name="Plant J.">
        <title>The pomegranate (Punica granatum L.) genome and the genomics of punicalagin biosynthesis.</title>
        <authorList>
            <person name="Qin G."/>
            <person name="Xu C."/>
            <person name="Ming R."/>
            <person name="Tang H."/>
            <person name="Guyot R."/>
            <person name="Kramer E.M."/>
            <person name="Hu Y."/>
            <person name="Yi X."/>
            <person name="Qi Y."/>
            <person name="Xu X."/>
            <person name="Gao Z."/>
            <person name="Pan H."/>
            <person name="Jian J."/>
            <person name="Tian Y."/>
            <person name="Yue Z."/>
            <person name="Xu Y."/>
        </authorList>
    </citation>
    <scope>NUCLEOTIDE SEQUENCE [LARGE SCALE GENOMIC DNA]</scope>
    <source>
        <strain evidence="3">cv. Dabenzi</strain>
    </source>
</reference>